<proteinExistence type="inferred from homology"/>
<dbReference type="eggNOG" id="ENOG502QPT5">
    <property type="taxonomic scope" value="Eukaryota"/>
</dbReference>
<dbReference type="InterPro" id="IPR003710">
    <property type="entry name" value="ApbA"/>
</dbReference>
<feature type="domain" description="Ketopantoate reductase N-terminal" evidence="7">
    <location>
        <begin position="55"/>
        <end position="225"/>
    </location>
</feature>
<dbReference type="GO" id="GO:0005737">
    <property type="term" value="C:cytoplasm"/>
    <property type="evidence" value="ECO:0000318"/>
    <property type="project" value="GO_Central"/>
</dbReference>
<dbReference type="InterPro" id="IPR013752">
    <property type="entry name" value="KPA_reductase"/>
</dbReference>
<dbReference type="Gene3D" id="1.10.1040.10">
    <property type="entry name" value="N-(1-d-carboxylethyl)-l-norvaline Dehydrogenase, domain 2"/>
    <property type="match status" value="1"/>
</dbReference>
<dbReference type="InterPro" id="IPR036291">
    <property type="entry name" value="NAD(P)-bd_dom_sf"/>
</dbReference>
<evidence type="ECO:0000259" key="8">
    <source>
        <dbReference type="Pfam" id="PF08546"/>
    </source>
</evidence>
<dbReference type="FunFam" id="1.10.1040.10:FF:000038">
    <property type="entry name" value="Probable 2-dehydropantoate 2-reductase"/>
    <property type="match status" value="1"/>
</dbReference>
<reference evidence="10" key="1">
    <citation type="journal article" date="2005" name="Nature">
        <title>Sequencing of Aspergillus nidulans and comparative analysis with A. fumigatus and A. oryzae.</title>
        <authorList>
            <person name="Galagan J.E."/>
            <person name="Calvo S.E."/>
            <person name="Cuomo C."/>
            <person name="Ma L.J."/>
            <person name="Wortman J.R."/>
            <person name="Batzoglou S."/>
            <person name="Lee S.I."/>
            <person name="Basturkmen M."/>
            <person name="Spevak C.C."/>
            <person name="Clutterbuck J."/>
            <person name="Kapitonov V."/>
            <person name="Jurka J."/>
            <person name="Scazzocchio C."/>
            <person name="Farman M."/>
            <person name="Butler J."/>
            <person name="Purcell S."/>
            <person name="Harris S."/>
            <person name="Braus G.H."/>
            <person name="Draht O."/>
            <person name="Busch S."/>
            <person name="D'Enfert C."/>
            <person name="Bouchier C."/>
            <person name="Goldman G.H."/>
            <person name="Bell-Pedersen D."/>
            <person name="Griffiths-Jones S."/>
            <person name="Doonan J.H."/>
            <person name="Yu J."/>
            <person name="Vienken K."/>
            <person name="Pain A."/>
            <person name="Freitag M."/>
            <person name="Selker E.U."/>
            <person name="Archer D.B."/>
            <person name="Penalva M.A."/>
            <person name="Oakley B.R."/>
            <person name="Momany M."/>
            <person name="Tanaka T."/>
            <person name="Kumagai T."/>
            <person name="Asai K."/>
            <person name="Machida M."/>
            <person name="Nierman W.C."/>
            <person name="Denning D.W."/>
            <person name="Caddick M."/>
            <person name="Hynes M."/>
            <person name="Paoletti M."/>
            <person name="Fischer R."/>
            <person name="Miller B."/>
            <person name="Dyer P."/>
            <person name="Sachs M.S."/>
            <person name="Osmani S.A."/>
            <person name="Birren B.W."/>
        </authorList>
    </citation>
    <scope>NUCLEOTIDE SEQUENCE [LARGE SCALE GENOMIC DNA]</scope>
    <source>
        <strain evidence="10">FGSC A4 / ATCC 38163 / CBS 112.46 / NRRL 194 / M139</strain>
    </source>
</reference>
<organism evidence="9 10">
    <name type="scientific">Emericella nidulans (strain FGSC A4 / ATCC 38163 / CBS 112.46 / NRRL 194 / M139)</name>
    <name type="common">Aspergillus nidulans</name>
    <dbReference type="NCBI Taxonomy" id="227321"/>
    <lineage>
        <taxon>Eukaryota</taxon>
        <taxon>Fungi</taxon>
        <taxon>Dikarya</taxon>
        <taxon>Ascomycota</taxon>
        <taxon>Pezizomycotina</taxon>
        <taxon>Eurotiomycetes</taxon>
        <taxon>Eurotiomycetidae</taxon>
        <taxon>Eurotiales</taxon>
        <taxon>Aspergillaceae</taxon>
        <taxon>Aspergillus</taxon>
        <taxon>Aspergillus subgen. Nidulantes</taxon>
    </lineage>
</organism>
<evidence type="ECO:0000256" key="3">
    <source>
        <dbReference type="ARBA" id="ARBA00022857"/>
    </source>
</evidence>
<dbReference type="Proteomes" id="UP000000560">
    <property type="component" value="Chromosome III"/>
</dbReference>
<dbReference type="KEGG" id="ani:ANIA_10586"/>
<dbReference type="PANTHER" id="PTHR43765:SF2">
    <property type="entry name" value="2-DEHYDROPANTOATE 2-REDUCTASE"/>
    <property type="match status" value="1"/>
</dbReference>
<dbReference type="SUPFAM" id="SSF48179">
    <property type="entry name" value="6-phosphogluconate dehydrogenase C-terminal domain-like"/>
    <property type="match status" value="1"/>
</dbReference>
<dbReference type="AlphaFoldDB" id="C8VAR7"/>
<reference evidence="10" key="2">
    <citation type="journal article" date="2009" name="Fungal Genet. Biol.">
        <title>The 2008 update of the Aspergillus nidulans genome annotation: a community effort.</title>
        <authorList>
            <person name="Wortman J.R."/>
            <person name="Gilsenan J.M."/>
            <person name="Joardar V."/>
            <person name="Deegan J."/>
            <person name="Clutterbuck J."/>
            <person name="Andersen M.R."/>
            <person name="Archer D."/>
            <person name="Bencina M."/>
            <person name="Braus G."/>
            <person name="Coutinho P."/>
            <person name="von Dohren H."/>
            <person name="Doonan J."/>
            <person name="Driessen A.J."/>
            <person name="Durek P."/>
            <person name="Espeso E."/>
            <person name="Fekete E."/>
            <person name="Flipphi M."/>
            <person name="Estrada C.G."/>
            <person name="Geysens S."/>
            <person name="Goldman G."/>
            <person name="de Groot P.W."/>
            <person name="Hansen K."/>
            <person name="Harris S.D."/>
            <person name="Heinekamp T."/>
            <person name="Helmstaedt K."/>
            <person name="Henrissat B."/>
            <person name="Hofmann G."/>
            <person name="Homan T."/>
            <person name="Horio T."/>
            <person name="Horiuchi H."/>
            <person name="James S."/>
            <person name="Jones M."/>
            <person name="Karaffa L."/>
            <person name="Karanyi Z."/>
            <person name="Kato M."/>
            <person name="Keller N."/>
            <person name="Kelly D.E."/>
            <person name="Kiel J.A."/>
            <person name="Kim J.M."/>
            <person name="van der Klei I.J."/>
            <person name="Klis F.M."/>
            <person name="Kovalchuk A."/>
            <person name="Krasevec N."/>
            <person name="Kubicek C.P."/>
            <person name="Liu B."/>
            <person name="Maccabe A."/>
            <person name="Meyer V."/>
            <person name="Mirabito P."/>
            <person name="Miskei M."/>
            <person name="Mos M."/>
            <person name="Mullins J."/>
            <person name="Nelson D.R."/>
            <person name="Nielsen J."/>
            <person name="Oakley B.R."/>
            <person name="Osmani S.A."/>
            <person name="Pakula T."/>
            <person name="Paszewski A."/>
            <person name="Paulsen I."/>
            <person name="Pilsyk S."/>
            <person name="Pocsi I."/>
            <person name="Punt P.J."/>
            <person name="Ram A.F."/>
            <person name="Ren Q."/>
            <person name="Robellet X."/>
            <person name="Robson G."/>
            <person name="Seiboth B."/>
            <person name="van Solingen P."/>
            <person name="Specht T."/>
            <person name="Sun J."/>
            <person name="Taheri-Talesh N."/>
            <person name="Takeshita N."/>
            <person name="Ussery D."/>
            <person name="vanKuyk P.A."/>
            <person name="Visser H."/>
            <person name="van de Vondervoort P.J."/>
            <person name="de Vries R.P."/>
            <person name="Walton J."/>
            <person name="Xiang X."/>
            <person name="Xiong Y."/>
            <person name="Zeng A.P."/>
            <person name="Brandt B.W."/>
            <person name="Cornell M.J."/>
            <person name="van den Hondel C.A."/>
            <person name="Visser J."/>
            <person name="Oliver S.G."/>
            <person name="Turner G."/>
        </authorList>
    </citation>
    <scope>GENOME REANNOTATION</scope>
    <source>
        <strain evidence="10">FGSC A4 / ATCC 38163 / CBS 112.46 / NRRL 194 / M139</strain>
    </source>
</reference>
<dbReference type="OrthoDB" id="73846at2759"/>
<feature type="domain" description="Ketopantoate reductase C-terminal" evidence="8">
    <location>
        <begin position="268"/>
        <end position="400"/>
    </location>
</feature>
<evidence type="ECO:0000259" key="7">
    <source>
        <dbReference type="Pfam" id="PF02558"/>
    </source>
</evidence>
<evidence type="ECO:0000256" key="6">
    <source>
        <dbReference type="SAM" id="MobiDB-lite"/>
    </source>
</evidence>
<accession>C8VAR7</accession>
<evidence type="ECO:0000313" key="9">
    <source>
        <dbReference type="EMBL" id="CBF76854.1"/>
    </source>
</evidence>
<feature type="region of interest" description="Disordered" evidence="6">
    <location>
        <begin position="220"/>
        <end position="239"/>
    </location>
</feature>
<evidence type="ECO:0000313" key="10">
    <source>
        <dbReference type="Proteomes" id="UP000000560"/>
    </source>
</evidence>
<dbReference type="InParanoid" id="C8VAR7"/>
<evidence type="ECO:0000256" key="1">
    <source>
        <dbReference type="ARBA" id="ARBA00007870"/>
    </source>
</evidence>
<dbReference type="InterPro" id="IPR050838">
    <property type="entry name" value="Ketopantoate_reductase"/>
</dbReference>
<keyword evidence="3" id="KW-0521">NADP</keyword>
<dbReference type="InterPro" id="IPR008927">
    <property type="entry name" value="6-PGluconate_DH-like_C_sf"/>
</dbReference>
<keyword evidence="10" id="KW-1185">Reference proteome</keyword>
<dbReference type="Pfam" id="PF02558">
    <property type="entry name" value="ApbA"/>
    <property type="match status" value="1"/>
</dbReference>
<evidence type="ECO:0000256" key="4">
    <source>
        <dbReference type="ARBA" id="ARBA00023002"/>
    </source>
</evidence>
<evidence type="ECO:0000256" key="5">
    <source>
        <dbReference type="ARBA" id="ARBA00032024"/>
    </source>
</evidence>
<dbReference type="Gene3D" id="3.40.50.720">
    <property type="entry name" value="NAD(P)-binding Rossmann-like Domain"/>
    <property type="match status" value="1"/>
</dbReference>
<dbReference type="GO" id="GO:0015940">
    <property type="term" value="P:pantothenate biosynthetic process"/>
    <property type="evidence" value="ECO:0007669"/>
    <property type="project" value="InterPro"/>
</dbReference>
<evidence type="ECO:0000256" key="2">
    <source>
        <dbReference type="ARBA" id="ARBA00013014"/>
    </source>
</evidence>
<dbReference type="GeneID" id="74896486"/>
<dbReference type="VEuPathDB" id="FungiDB:AN10586"/>
<dbReference type="SUPFAM" id="SSF51735">
    <property type="entry name" value="NAD(P)-binding Rossmann-fold domains"/>
    <property type="match status" value="1"/>
</dbReference>
<dbReference type="STRING" id="227321.C8VAR7"/>
<dbReference type="NCBIfam" id="TIGR00745">
    <property type="entry name" value="apbA_panE"/>
    <property type="match status" value="1"/>
</dbReference>
<dbReference type="RefSeq" id="XP_050467642.1">
    <property type="nucleotide sequence ID" value="XM_050611636.1"/>
</dbReference>
<feature type="compositionally biased region" description="Polar residues" evidence="6">
    <location>
        <begin position="225"/>
        <end position="236"/>
    </location>
</feature>
<dbReference type="GO" id="GO:0050661">
    <property type="term" value="F:NADP binding"/>
    <property type="evidence" value="ECO:0000318"/>
    <property type="project" value="GO_Central"/>
</dbReference>
<keyword evidence="4" id="KW-0560">Oxidoreductase</keyword>
<dbReference type="FunCoup" id="C8VAR7">
    <property type="interactions" value="119"/>
</dbReference>
<dbReference type="HOGENOM" id="CLU_031468_10_3_1"/>
<dbReference type="EMBL" id="BN001303">
    <property type="protein sequence ID" value="CBF76854.1"/>
    <property type="molecule type" value="Genomic_DNA"/>
</dbReference>
<dbReference type="OMA" id="RKEPFQV"/>
<comment type="similarity">
    <text evidence="1">Belongs to the ketopantoate reductase family.</text>
</comment>
<name>C8VAR7_EMENI</name>
<dbReference type="InterPro" id="IPR013332">
    <property type="entry name" value="KPR_N"/>
</dbReference>
<protein>
    <recommendedName>
        <fullName evidence="2">2-dehydropantoate 2-reductase</fullName>
        <ecNumber evidence="2">1.1.1.169</ecNumber>
    </recommendedName>
    <alternativeName>
        <fullName evidence="5">Ketopantoate reductase</fullName>
    </alternativeName>
</protein>
<dbReference type="EC" id="1.1.1.169" evidence="2"/>
<dbReference type="InterPro" id="IPR013328">
    <property type="entry name" value="6PGD_dom2"/>
</dbReference>
<sequence>MFGARPLLRAAASELCGFRGPVSTQVLIKRPASTWTQDVDEIARESGQSRLSGRIHILGVGNIGTFVAHSLASRPSPPPITLLMHNPEVYQTFQKRKQTLAINSLGLDDNKTGFDVNVFSDGTWRSVPYVNTKEEQIECLVVSVKAPATVSALESVRHRLTPKSTVLFIQNGMGIIDAVNERVFPDPGQRPHYMLGIISHGLAQRSGRFHVTHTGVGTTILGPVPSQNSGRSSSLDKASDWAPSTKYLLRTLTLTPPLVAVAEPPSSIMLYQLEKLAMNSVINPLTALMDCRNGELLYNYSFTRVMRLLLLEISNVICSLPELQGIPGVESRFSPERLRWMVTQLASKTAKNHSSMLQDIRANRTTEIEFLNGYIVRKGEELGIKCVVNYTMKHLVLAKQRESRRQESSMIPIDIPDEPRDSKL</sequence>
<dbReference type="PANTHER" id="PTHR43765">
    <property type="entry name" value="2-DEHYDROPANTOATE 2-REDUCTASE-RELATED"/>
    <property type="match status" value="1"/>
</dbReference>
<dbReference type="Pfam" id="PF08546">
    <property type="entry name" value="ApbA_C"/>
    <property type="match status" value="1"/>
</dbReference>
<gene>
    <name evidence="9" type="ORF">ANIA_10586</name>
</gene>
<dbReference type="GO" id="GO:0005739">
    <property type="term" value="C:mitochondrion"/>
    <property type="evidence" value="ECO:0000318"/>
    <property type="project" value="GO_Central"/>
</dbReference>
<dbReference type="GO" id="GO:0008677">
    <property type="term" value="F:2-dehydropantoate 2-reductase activity"/>
    <property type="evidence" value="ECO:0000318"/>
    <property type="project" value="GO_Central"/>
</dbReference>